<dbReference type="GO" id="GO:0003735">
    <property type="term" value="F:structural constituent of ribosome"/>
    <property type="evidence" value="ECO:0007669"/>
    <property type="project" value="InterPro"/>
</dbReference>
<comment type="similarity">
    <text evidence="2">Belongs to the mitochondrion-specific ribosomal protein mL41 family.</text>
</comment>
<keyword evidence="3" id="KW-0809">Transit peptide</keyword>
<dbReference type="OrthoDB" id="408933at2759"/>
<evidence type="ECO:0000256" key="5">
    <source>
        <dbReference type="ARBA" id="ARBA00023128"/>
    </source>
</evidence>
<dbReference type="PANTHER" id="PTHR21338">
    <property type="entry name" value="MITOCHONDRIAL RIBOSOMAL PROTEIN L41"/>
    <property type="match status" value="1"/>
</dbReference>
<sequence length="130" mass="15175">MFKPSQPMMARLRLTTKQVNGGYYKGNRTGSMGYFAKNGSYVIDWKKVRTYVVPESLDTFKLTPFVTKRMAPTRSKYVEDVVRNGRTIDIERAFNGKDYLDLWALVNWEEVEEKERLDAEKHEVSQEPCP</sequence>
<evidence type="ECO:0000256" key="6">
    <source>
        <dbReference type="ARBA" id="ARBA00023274"/>
    </source>
</evidence>
<keyword evidence="4" id="KW-0689">Ribosomal protein</keyword>
<keyword evidence="8" id="KW-1185">Reference proteome</keyword>
<comment type="subcellular location">
    <subcellularLocation>
        <location evidence="1">Mitochondrion</location>
    </subcellularLocation>
</comment>
<name>A0A232LQC4_9EURO</name>
<dbReference type="GO" id="GO:0005762">
    <property type="term" value="C:mitochondrial large ribosomal subunit"/>
    <property type="evidence" value="ECO:0007669"/>
    <property type="project" value="InterPro"/>
</dbReference>
<dbReference type="GO" id="GO:0006412">
    <property type="term" value="P:translation"/>
    <property type="evidence" value="ECO:0007669"/>
    <property type="project" value="TreeGrafter"/>
</dbReference>
<reference evidence="7 8" key="1">
    <citation type="journal article" date="2015" name="Environ. Microbiol.">
        <title>Metagenome sequence of Elaphomyces granulatus from sporocarp tissue reveals Ascomycota ectomycorrhizal fingerprints of genome expansion and a Proteobacteria-rich microbiome.</title>
        <authorList>
            <person name="Quandt C.A."/>
            <person name="Kohler A."/>
            <person name="Hesse C.N."/>
            <person name="Sharpton T.J."/>
            <person name="Martin F."/>
            <person name="Spatafora J.W."/>
        </authorList>
    </citation>
    <scope>NUCLEOTIDE SEQUENCE [LARGE SCALE GENOMIC DNA]</scope>
    <source>
        <strain evidence="7 8">OSC145934</strain>
    </source>
</reference>
<evidence type="ECO:0000256" key="4">
    <source>
        <dbReference type="ARBA" id="ARBA00022980"/>
    </source>
</evidence>
<comment type="caution">
    <text evidence="7">The sequence shown here is derived from an EMBL/GenBank/DDBJ whole genome shotgun (WGS) entry which is preliminary data.</text>
</comment>
<keyword evidence="5" id="KW-0496">Mitochondrion</keyword>
<organism evidence="7 8">
    <name type="scientific">Elaphomyces granulatus</name>
    <dbReference type="NCBI Taxonomy" id="519963"/>
    <lineage>
        <taxon>Eukaryota</taxon>
        <taxon>Fungi</taxon>
        <taxon>Dikarya</taxon>
        <taxon>Ascomycota</taxon>
        <taxon>Pezizomycotina</taxon>
        <taxon>Eurotiomycetes</taxon>
        <taxon>Eurotiomycetidae</taxon>
        <taxon>Eurotiales</taxon>
        <taxon>Elaphomycetaceae</taxon>
        <taxon>Elaphomyces</taxon>
    </lineage>
</organism>
<accession>A0A232LQC4</accession>
<evidence type="ECO:0000313" key="7">
    <source>
        <dbReference type="EMBL" id="OXV06365.1"/>
    </source>
</evidence>
<dbReference type="PANTHER" id="PTHR21338:SF0">
    <property type="entry name" value="LARGE RIBOSOMAL SUBUNIT PROTEIN ML41"/>
    <property type="match status" value="1"/>
</dbReference>
<dbReference type="AlphaFoldDB" id="A0A232LQC4"/>
<dbReference type="Proteomes" id="UP000243515">
    <property type="component" value="Unassembled WGS sequence"/>
</dbReference>
<evidence type="ECO:0000256" key="3">
    <source>
        <dbReference type="ARBA" id="ARBA00022946"/>
    </source>
</evidence>
<dbReference type="InterPro" id="IPR019189">
    <property type="entry name" value="Ribosomal_mL41"/>
</dbReference>
<keyword evidence="6" id="KW-0687">Ribonucleoprotein</keyword>
<proteinExistence type="inferred from homology"/>
<protein>
    <submittedName>
        <fullName evidence="7">Uncharacterized protein</fullName>
    </submittedName>
</protein>
<evidence type="ECO:0000313" key="8">
    <source>
        <dbReference type="Proteomes" id="UP000243515"/>
    </source>
</evidence>
<evidence type="ECO:0000256" key="2">
    <source>
        <dbReference type="ARBA" id="ARBA00010152"/>
    </source>
</evidence>
<evidence type="ECO:0000256" key="1">
    <source>
        <dbReference type="ARBA" id="ARBA00004173"/>
    </source>
</evidence>
<dbReference type="Pfam" id="PF09809">
    <property type="entry name" value="MRP-L27"/>
    <property type="match status" value="1"/>
</dbReference>
<dbReference type="EMBL" id="NPHW01005839">
    <property type="protein sequence ID" value="OXV06365.1"/>
    <property type="molecule type" value="Genomic_DNA"/>
</dbReference>
<gene>
    <name evidence="7" type="ORF">Egran_05869</name>
</gene>